<feature type="active site" description="O-(3'-phospho-DNA)-tyrosine intermediate" evidence="10">
    <location>
        <position position="277"/>
    </location>
</feature>
<reference evidence="13" key="1">
    <citation type="journal article" date="2021" name="PeerJ">
        <title>Extensive microbial diversity within the chicken gut microbiome revealed by metagenomics and culture.</title>
        <authorList>
            <person name="Gilroy R."/>
            <person name="Ravi A."/>
            <person name="Getino M."/>
            <person name="Pursley I."/>
            <person name="Horton D.L."/>
            <person name="Alikhan N.F."/>
            <person name="Baker D."/>
            <person name="Gharbi K."/>
            <person name="Hall N."/>
            <person name="Watson M."/>
            <person name="Adriaenssens E.M."/>
            <person name="Foster-Nyarko E."/>
            <person name="Jarju S."/>
            <person name="Secka A."/>
            <person name="Antonio M."/>
            <person name="Oren A."/>
            <person name="Chaudhuri R.R."/>
            <person name="La Ragione R."/>
            <person name="Hildebrand F."/>
            <person name="Pallen M.J."/>
        </authorList>
    </citation>
    <scope>NUCLEOTIDE SEQUENCE</scope>
    <source>
        <strain evidence="13">MalCec1-1739</strain>
    </source>
</reference>
<evidence type="ECO:0000256" key="5">
    <source>
        <dbReference type="ARBA" id="ARBA00022829"/>
    </source>
</evidence>
<dbReference type="InterPro" id="IPR044068">
    <property type="entry name" value="CB"/>
</dbReference>
<dbReference type="NCBIfam" id="TIGR02225">
    <property type="entry name" value="recomb_XerD"/>
    <property type="match status" value="1"/>
</dbReference>
<feature type="active site" evidence="10">
    <location>
        <position position="171"/>
    </location>
</feature>
<keyword evidence="7 10" id="KW-0238">DNA-binding</keyword>
<gene>
    <name evidence="13" type="primary">xerD</name>
    <name evidence="10" type="synonym">xerC</name>
    <name evidence="13" type="ORF">IAA93_04815</name>
</gene>
<evidence type="ECO:0000256" key="10">
    <source>
        <dbReference type="HAMAP-Rule" id="MF_01808"/>
    </source>
</evidence>
<dbReference type="InterPro" id="IPR050090">
    <property type="entry name" value="Tyrosine_recombinase_XerCD"/>
</dbReference>
<comment type="similarity">
    <text evidence="2">Belongs to the 'phage' integrase family. XerD subfamily.</text>
</comment>
<dbReference type="PANTHER" id="PTHR30349:SF81">
    <property type="entry name" value="TYROSINE RECOMBINASE XERC"/>
    <property type="match status" value="1"/>
</dbReference>
<dbReference type="HAMAP" id="MF_01808">
    <property type="entry name" value="Recomb_XerC_XerD"/>
    <property type="match status" value="1"/>
</dbReference>
<feature type="active site" evidence="10">
    <location>
        <position position="242"/>
    </location>
</feature>
<feature type="active site" evidence="10">
    <location>
        <position position="268"/>
    </location>
</feature>
<evidence type="ECO:0000259" key="12">
    <source>
        <dbReference type="PROSITE" id="PS51900"/>
    </source>
</evidence>
<reference evidence="13" key="2">
    <citation type="submission" date="2021-04" db="EMBL/GenBank/DDBJ databases">
        <authorList>
            <person name="Gilroy R."/>
        </authorList>
    </citation>
    <scope>NUCLEOTIDE SEQUENCE</scope>
    <source>
        <strain evidence="13">MalCec1-1739</strain>
    </source>
</reference>
<feature type="active site" evidence="10">
    <location>
        <position position="245"/>
    </location>
</feature>
<comment type="subcellular location">
    <subcellularLocation>
        <location evidence="1 10">Cytoplasm</location>
    </subcellularLocation>
</comment>
<evidence type="ECO:0000256" key="7">
    <source>
        <dbReference type="ARBA" id="ARBA00023125"/>
    </source>
</evidence>
<dbReference type="PANTHER" id="PTHR30349">
    <property type="entry name" value="PHAGE INTEGRASE-RELATED"/>
    <property type="match status" value="1"/>
</dbReference>
<dbReference type="GO" id="GO:0003677">
    <property type="term" value="F:DNA binding"/>
    <property type="evidence" value="ECO:0007669"/>
    <property type="project" value="UniProtKB-UniRule"/>
</dbReference>
<dbReference type="InterPro" id="IPR013762">
    <property type="entry name" value="Integrase-like_cat_sf"/>
</dbReference>
<dbReference type="InterPro" id="IPR011010">
    <property type="entry name" value="DNA_brk_join_enz"/>
</dbReference>
<evidence type="ECO:0000256" key="4">
    <source>
        <dbReference type="ARBA" id="ARBA00022618"/>
    </source>
</evidence>
<organism evidence="13 14">
    <name type="scientific">Candidatus Avibacteroides avistercoris</name>
    <dbReference type="NCBI Taxonomy" id="2840690"/>
    <lineage>
        <taxon>Bacteria</taxon>
        <taxon>Pseudomonadati</taxon>
        <taxon>Bacteroidota</taxon>
        <taxon>Bacteroidia</taxon>
        <taxon>Bacteroidales</taxon>
        <taxon>Bacteroidaceae</taxon>
        <taxon>Bacteroidaceae incertae sedis</taxon>
        <taxon>Candidatus Avibacteroides</taxon>
    </lineage>
</organism>
<evidence type="ECO:0000313" key="14">
    <source>
        <dbReference type="Proteomes" id="UP000787625"/>
    </source>
</evidence>
<evidence type="ECO:0000313" key="13">
    <source>
        <dbReference type="EMBL" id="HJD53029.1"/>
    </source>
</evidence>
<protein>
    <recommendedName>
        <fullName evidence="10">Tyrosine recombinase XerC</fullName>
    </recommendedName>
</protein>
<evidence type="ECO:0000259" key="11">
    <source>
        <dbReference type="PROSITE" id="PS51898"/>
    </source>
</evidence>
<dbReference type="InterPro" id="IPR004107">
    <property type="entry name" value="Integrase_SAM-like_N"/>
</dbReference>
<dbReference type="CDD" id="cd00798">
    <property type="entry name" value="INT_XerDC_C"/>
    <property type="match status" value="1"/>
</dbReference>
<evidence type="ECO:0000256" key="2">
    <source>
        <dbReference type="ARBA" id="ARBA00010450"/>
    </source>
</evidence>
<dbReference type="Gene3D" id="1.10.150.130">
    <property type="match status" value="1"/>
</dbReference>
<accession>A0A9D2UIE2</accession>
<dbReference type="EMBL" id="DWUP01000099">
    <property type="protein sequence ID" value="HJD53029.1"/>
    <property type="molecule type" value="Genomic_DNA"/>
</dbReference>
<comment type="caution">
    <text evidence="13">The sequence shown here is derived from an EMBL/GenBank/DDBJ whole genome shotgun (WGS) entry which is preliminary data.</text>
</comment>
<dbReference type="NCBIfam" id="NF040815">
    <property type="entry name" value="recomb_XerA_Arch"/>
    <property type="match status" value="1"/>
</dbReference>
<feature type="domain" description="Tyr recombinase" evidence="11">
    <location>
        <begin position="107"/>
        <end position="290"/>
    </location>
</feature>
<dbReference type="InterPro" id="IPR011932">
    <property type="entry name" value="Recomb_XerD"/>
</dbReference>
<evidence type="ECO:0000256" key="8">
    <source>
        <dbReference type="ARBA" id="ARBA00023172"/>
    </source>
</evidence>
<dbReference type="GO" id="GO:0005737">
    <property type="term" value="C:cytoplasm"/>
    <property type="evidence" value="ECO:0007669"/>
    <property type="project" value="UniProtKB-SubCell"/>
</dbReference>
<dbReference type="InterPro" id="IPR010998">
    <property type="entry name" value="Integrase_recombinase_N"/>
</dbReference>
<feature type="domain" description="Core-binding (CB)" evidence="12">
    <location>
        <begin position="1"/>
        <end position="86"/>
    </location>
</feature>
<dbReference type="NCBIfam" id="NF001399">
    <property type="entry name" value="PRK00283.1"/>
    <property type="match status" value="1"/>
</dbReference>
<comment type="subunit">
    <text evidence="10">Forms a cyclic heterotetrameric complex composed of two molecules of XerC and two molecules of XerD.</text>
</comment>
<sequence>MAGLSLPEKFRRYLLLEKSLSKSSVEAYMFDLRKLMEYVGTRDLELTDVKHEDLLDFIACLHGLGISPRSQARIISGIRSFYKYLLIEEYIEQDPCELIELPNLGRHIPEVLSVDEIDGIVNAIDDSKDEAQRDRAIIEVLYGCGLRVSELVNLKLTDISWKEEFVRVIGKGNKQRLAPISTRALKQIEYYLPFRSSIDVKKGEEDYLFISKRGKHLSRITVFHIVKVLAERAGITKDISPHTFRHSFATHLLERGANLRAIQVMLGHESISTTEIYTHMDMSTLRYEILEHHPRNRNESK</sequence>
<name>A0A9D2UIE2_9BACT</name>
<dbReference type="InterPro" id="IPR023009">
    <property type="entry name" value="Tyrosine_recombinase_XerC/XerD"/>
</dbReference>
<dbReference type="Pfam" id="PF00589">
    <property type="entry name" value="Phage_integrase"/>
    <property type="match status" value="1"/>
</dbReference>
<keyword evidence="4 10" id="KW-0132">Cell division</keyword>
<dbReference type="PROSITE" id="PS51900">
    <property type="entry name" value="CB"/>
    <property type="match status" value="1"/>
</dbReference>
<dbReference type="GO" id="GO:0007059">
    <property type="term" value="P:chromosome segregation"/>
    <property type="evidence" value="ECO:0007669"/>
    <property type="project" value="UniProtKB-UniRule"/>
</dbReference>
<feature type="active site" evidence="10">
    <location>
        <position position="147"/>
    </location>
</feature>
<comment type="function">
    <text evidence="10">Site-specific tyrosine recombinase, which acts by catalyzing the cutting and rejoining of the recombining DNA molecules. The XerC-XerD complex is essential to convert dimers of the bacterial chromosome into monomers to permit their segregation at cell division. It also contributes to the segregational stability of plasmids.</text>
</comment>
<dbReference type="GO" id="GO:0006313">
    <property type="term" value="P:DNA transposition"/>
    <property type="evidence" value="ECO:0007669"/>
    <property type="project" value="UniProtKB-UniRule"/>
</dbReference>
<dbReference type="Gene3D" id="1.10.443.10">
    <property type="entry name" value="Intergrase catalytic core"/>
    <property type="match status" value="1"/>
</dbReference>
<dbReference type="PROSITE" id="PS51898">
    <property type="entry name" value="TYR_RECOMBINASE"/>
    <property type="match status" value="1"/>
</dbReference>
<dbReference type="GO" id="GO:0051301">
    <property type="term" value="P:cell division"/>
    <property type="evidence" value="ECO:0007669"/>
    <property type="project" value="UniProtKB-KW"/>
</dbReference>
<dbReference type="Pfam" id="PF02899">
    <property type="entry name" value="Phage_int_SAM_1"/>
    <property type="match status" value="1"/>
</dbReference>
<dbReference type="Proteomes" id="UP000787625">
    <property type="component" value="Unassembled WGS sequence"/>
</dbReference>
<keyword evidence="3 10" id="KW-0963">Cytoplasm</keyword>
<dbReference type="GO" id="GO:0009037">
    <property type="term" value="F:tyrosine-based site-specific recombinase activity"/>
    <property type="evidence" value="ECO:0007669"/>
    <property type="project" value="UniProtKB-UniRule"/>
</dbReference>
<evidence type="ECO:0000256" key="6">
    <source>
        <dbReference type="ARBA" id="ARBA00022908"/>
    </source>
</evidence>
<dbReference type="InterPro" id="IPR002104">
    <property type="entry name" value="Integrase_catalytic"/>
</dbReference>
<dbReference type="AlphaFoldDB" id="A0A9D2UIE2"/>
<keyword evidence="9 10" id="KW-0131">Cell cycle</keyword>
<comment type="similarity">
    <text evidence="10">Belongs to the 'phage' integrase family. XerC subfamily.</text>
</comment>
<keyword evidence="6 10" id="KW-0229">DNA integration</keyword>
<evidence type="ECO:0000256" key="1">
    <source>
        <dbReference type="ARBA" id="ARBA00004496"/>
    </source>
</evidence>
<proteinExistence type="inferred from homology"/>
<keyword evidence="8 10" id="KW-0233">DNA recombination</keyword>
<keyword evidence="5 10" id="KW-0159">Chromosome partition</keyword>
<dbReference type="SUPFAM" id="SSF56349">
    <property type="entry name" value="DNA breaking-rejoining enzymes"/>
    <property type="match status" value="1"/>
</dbReference>
<evidence type="ECO:0000256" key="3">
    <source>
        <dbReference type="ARBA" id="ARBA00022490"/>
    </source>
</evidence>
<evidence type="ECO:0000256" key="9">
    <source>
        <dbReference type="ARBA" id="ARBA00023306"/>
    </source>
</evidence>